<protein>
    <recommendedName>
        <fullName evidence="4">DUF885 domain-containing protein</fullName>
    </recommendedName>
</protein>
<proteinExistence type="predicted"/>
<dbReference type="AlphaFoldDB" id="A0A2V3VAF2"/>
<accession>A0A2V3VAF2</accession>
<dbReference type="Proteomes" id="UP000248014">
    <property type="component" value="Unassembled WGS sequence"/>
</dbReference>
<feature type="signal peptide" evidence="1">
    <location>
        <begin position="1"/>
        <end position="17"/>
    </location>
</feature>
<dbReference type="EMBL" id="QJJM01000003">
    <property type="protein sequence ID" value="PXW78114.1"/>
    <property type="molecule type" value="Genomic_DNA"/>
</dbReference>
<organism evidence="2 3">
    <name type="scientific">Blastomonas natatoria</name>
    <dbReference type="NCBI Taxonomy" id="34015"/>
    <lineage>
        <taxon>Bacteria</taxon>
        <taxon>Pseudomonadati</taxon>
        <taxon>Pseudomonadota</taxon>
        <taxon>Alphaproteobacteria</taxon>
        <taxon>Sphingomonadales</taxon>
        <taxon>Sphingomonadaceae</taxon>
        <taxon>Blastomonas</taxon>
    </lineage>
</organism>
<evidence type="ECO:0008006" key="4">
    <source>
        <dbReference type="Google" id="ProtNLM"/>
    </source>
</evidence>
<feature type="chain" id="PRO_5015890999" description="DUF885 domain-containing protein" evidence="1">
    <location>
        <begin position="18"/>
        <end position="437"/>
    </location>
</feature>
<reference evidence="2 3" key="1">
    <citation type="submission" date="2018-05" db="EMBL/GenBank/DDBJ databases">
        <title>Genomic Encyclopedia of Type Strains, Phase IV (KMG-IV): sequencing the most valuable type-strain genomes for metagenomic binning, comparative biology and taxonomic classification.</title>
        <authorList>
            <person name="Goeker M."/>
        </authorList>
    </citation>
    <scope>NUCLEOTIDE SEQUENCE [LARGE SCALE GENOMIC DNA]</scope>
    <source>
        <strain evidence="2 3">DSM 3183</strain>
    </source>
</reference>
<name>A0A2V3VAF2_9SPHN</name>
<gene>
    <name evidence="2" type="ORF">C7451_103222</name>
</gene>
<dbReference type="RefSeq" id="WP_208625146.1">
    <property type="nucleotide sequence ID" value="NZ_QJJM01000003.1"/>
</dbReference>
<evidence type="ECO:0000313" key="2">
    <source>
        <dbReference type="EMBL" id="PXW78114.1"/>
    </source>
</evidence>
<sequence length="437" mass="48308">MKMITRWGLLALVLACAACVQKPAPGSSRTADPLNDIARQYVMLSLEIGTHENGYIDAYYGPADWKKQAEADPRDLAALALAVDTLDAQLAAIDVSGREIMVQRRAKFLRAQLNAARTRLRMLRGEKLSFRQESLGLFGATPDIQPLASYDPVLAEIEALLPGSGTLAERVDAFQDRFVIPSDRLKPVFDRAIAECRARTAAHIPLPQGESFRMEFVTGKPWSGYNYYQGNLASLIQINTDLPIRITRAVDLGCHEGYPGHHALNYLLEQRLMRARGWMEYSVYPLYSPQSLIAEGSANYGIDLAFPGDEKLAFEMRELYPLAGLSTADAARLAQLQKALAGLRGARFTIAQMYLDGQIDRAKAIALTQKYQLMSEARARQSIGFTDTYRSYVINYGLGQDMVQAHVEAAGADATARWAAMERVISEPTLPVDLTVD</sequence>
<keyword evidence="1" id="KW-0732">Signal</keyword>
<evidence type="ECO:0000313" key="3">
    <source>
        <dbReference type="Proteomes" id="UP000248014"/>
    </source>
</evidence>
<keyword evidence="3" id="KW-1185">Reference proteome</keyword>
<comment type="caution">
    <text evidence="2">The sequence shown here is derived from an EMBL/GenBank/DDBJ whole genome shotgun (WGS) entry which is preliminary data.</text>
</comment>
<evidence type="ECO:0000256" key="1">
    <source>
        <dbReference type="SAM" id="SignalP"/>
    </source>
</evidence>